<feature type="transmembrane region" description="Helical" evidence="1">
    <location>
        <begin position="6"/>
        <end position="22"/>
    </location>
</feature>
<evidence type="ECO:0000313" key="2">
    <source>
        <dbReference type="EMBL" id="KKQ45301.1"/>
    </source>
</evidence>
<evidence type="ECO:0000313" key="3">
    <source>
        <dbReference type="Proteomes" id="UP000034603"/>
    </source>
</evidence>
<dbReference type="EMBL" id="LBTR01000017">
    <property type="protein sequence ID" value="KKQ45301.1"/>
    <property type="molecule type" value="Genomic_DNA"/>
</dbReference>
<keyword evidence="1" id="KW-0812">Transmembrane</keyword>
<name>A0A0G0KXN4_9BACT</name>
<reference evidence="2 3" key="1">
    <citation type="journal article" date="2015" name="Nature">
        <title>rRNA introns, odd ribosomes, and small enigmatic genomes across a large radiation of phyla.</title>
        <authorList>
            <person name="Brown C.T."/>
            <person name="Hug L.A."/>
            <person name="Thomas B.C."/>
            <person name="Sharon I."/>
            <person name="Castelle C.J."/>
            <person name="Singh A."/>
            <person name="Wilkins M.J."/>
            <person name="Williams K.H."/>
            <person name="Banfield J.F."/>
        </authorList>
    </citation>
    <scope>NUCLEOTIDE SEQUENCE [LARGE SCALE GENOMIC DNA]</scope>
</reference>
<dbReference type="AlphaFoldDB" id="A0A0G0KXN4"/>
<gene>
    <name evidence="2" type="ORF">US62_C0017G0020</name>
</gene>
<keyword evidence="1" id="KW-1133">Transmembrane helix</keyword>
<sequence>MRLLINTLISVPFFLTSLFILWKKLRDDYIASQIFSLGFGIYFSLVAGFLLFHFFKFSYSEWFIVAAPVVVVLYLSNRGRMRLNELVNALAPLLYVSNIYYYLMLVILRNNYFGLIGVFLSVFFLVIYFLLEKNYKKLQWYKSGKIGFSGLFVLSVYFFMNSALAILIPDMVFFSGKINAIISMLLGLIFAFALTRLSKKVS</sequence>
<feature type="transmembrane region" description="Helical" evidence="1">
    <location>
        <begin position="112"/>
        <end position="131"/>
    </location>
</feature>
<feature type="transmembrane region" description="Helical" evidence="1">
    <location>
        <begin position="87"/>
        <end position="106"/>
    </location>
</feature>
<protein>
    <submittedName>
        <fullName evidence="2">Uncharacterized protein</fullName>
    </submittedName>
</protein>
<comment type="caution">
    <text evidence="2">The sequence shown here is derived from an EMBL/GenBank/DDBJ whole genome shotgun (WGS) entry which is preliminary data.</text>
</comment>
<dbReference type="Proteomes" id="UP000034603">
    <property type="component" value="Unassembled WGS sequence"/>
</dbReference>
<keyword evidence="1" id="KW-0472">Membrane</keyword>
<proteinExistence type="predicted"/>
<feature type="transmembrane region" description="Helical" evidence="1">
    <location>
        <begin position="178"/>
        <end position="197"/>
    </location>
</feature>
<accession>A0A0G0KXN4</accession>
<feature type="transmembrane region" description="Helical" evidence="1">
    <location>
        <begin position="151"/>
        <end position="172"/>
    </location>
</feature>
<organism evidence="2 3">
    <name type="scientific">Candidatus Woesebacteria bacterium GW2011_GWA1_37_8</name>
    <dbReference type="NCBI Taxonomy" id="1618546"/>
    <lineage>
        <taxon>Bacteria</taxon>
        <taxon>Candidatus Woeseibacteriota</taxon>
    </lineage>
</organism>
<feature type="transmembrane region" description="Helical" evidence="1">
    <location>
        <begin position="34"/>
        <end position="53"/>
    </location>
</feature>
<feature type="transmembrane region" description="Helical" evidence="1">
    <location>
        <begin position="59"/>
        <end position="75"/>
    </location>
</feature>
<evidence type="ECO:0000256" key="1">
    <source>
        <dbReference type="SAM" id="Phobius"/>
    </source>
</evidence>